<gene>
    <name evidence="2" type="ORF">GRJ2_000999300</name>
</gene>
<dbReference type="InterPro" id="IPR043502">
    <property type="entry name" value="DNA/RNA_pol_sf"/>
</dbReference>
<dbReference type="Pfam" id="PF00078">
    <property type="entry name" value="RVT_1"/>
    <property type="match status" value="1"/>
</dbReference>
<dbReference type="AlphaFoldDB" id="A0ABC9WJJ7"/>
<evidence type="ECO:0000313" key="3">
    <source>
        <dbReference type="Proteomes" id="UP001623348"/>
    </source>
</evidence>
<keyword evidence="3" id="KW-1185">Reference proteome</keyword>
<comment type="caution">
    <text evidence="2">The sequence shown here is derived from an EMBL/GenBank/DDBJ whole genome shotgun (WGS) entry which is preliminary data.</text>
</comment>
<dbReference type="EMBL" id="BAAFJT010000003">
    <property type="protein sequence ID" value="GAB0185340.1"/>
    <property type="molecule type" value="Genomic_DNA"/>
</dbReference>
<organism evidence="2 3">
    <name type="scientific">Grus japonensis</name>
    <name type="common">Japanese crane</name>
    <name type="synonym">Red-crowned crane</name>
    <dbReference type="NCBI Taxonomy" id="30415"/>
    <lineage>
        <taxon>Eukaryota</taxon>
        <taxon>Metazoa</taxon>
        <taxon>Chordata</taxon>
        <taxon>Craniata</taxon>
        <taxon>Vertebrata</taxon>
        <taxon>Euteleostomi</taxon>
        <taxon>Archelosauria</taxon>
        <taxon>Archosauria</taxon>
        <taxon>Dinosauria</taxon>
        <taxon>Saurischia</taxon>
        <taxon>Theropoda</taxon>
        <taxon>Coelurosauria</taxon>
        <taxon>Aves</taxon>
        <taxon>Neognathae</taxon>
        <taxon>Neoaves</taxon>
        <taxon>Gruiformes</taxon>
        <taxon>Gruidae</taxon>
        <taxon>Grus</taxon>
    </lineage>
</organism>
<dbReference type="PROSITE" id="PS50878">
    <property type="entry name" value="RT_POL"/>
    <property type="match status" value="1"/>
</dbReference>
<dbReference type="Proteomes" id="UP001623348">
    <property type="component" value="Unassembled WGS sequence"/>
</dbReference>
<dbReference type="CDD" id="cd01650">
    <property type="entry name" value="RT_nLTR_like"/>
    <property type="match status" value="1"/>
</dbReference>
<evidence type="ECO:0000313" key="2">
    <source>
        <dbReference type="EMBL" id="GAB0185340.1"/>
    </source>
</evidence>
<protein>
    <submittedName>
        <fullName evidence="2">Mitochondrial enolase superfamily member 1</fullName>
    </submittedName>
</protein>
<dbReference type="SUPFAM" id="SSF56672">
    <property type="entry name" value="DNA/RNA polymerases"/>
    <property type="match status" value="1"/>
</dbReference>
<feature type="domain" description="Reverse transcriptase" evidence="1">
    <location>
        <begin position="42"/>
        <end position="264"/>
    </location>
</feature>
<name>A0ABC9WJJ7_GRUJA</name>
<proteinExistence type="predicted"/>
<dbReference type="InterPro" id="IPR000477">
    <property type="entry name" value="RT_dom"/>
</dbReference>
<sequence>MVSHLLLHLDTHKSMGPDGINPRVLRELVEVLTKPLAIIYNQSWLTREVSGDWKLANVMPICKKGQKENLGNYRSVSLTSVLGKVMEQIILSAITQHVQDNQVIRPSQHGFMKGRSCLTNLISFCDKVTCSVDEGKAVHVVYLDFSKAFDTVSHSILLEKLAAHGLEGCMLCWVKNWLDGQAQRIVVNGVTSSWHLVTSGVPQGSVLGPVLCNIFINDLDEGIECTFSKFPGNTKLGGSVDLLEGRKALQRDLDRLDQWAKATL</sequence>
<reference evidence="2 3" key="1">
    <citation type="submission" date="2024-06" db="EMBL/GenBank/DDBJ databases">
        <title>The draft genome of Grus japonensis, version 3.</title>
        <authorList>
            <person name="Nabeshima K."/>
            <person name="Suzuki S."/>
            <person name="Onuma M."/>
        </authorList>
    </citation>
    <scope>NUCLEOTIDE SEQUENCE [LARGE SCALE GENOMIC DNA]</scope>
    <source>
        <strain evidence="2 3">451A</strain>
    </source>
</reference>
<accession>A0ABC9WJJ7</accession>
<evidence type="ECO:0000259" key="1">
    <source>
        <dbReference type="PROSITE" id="PS50878"/>
    </source>
</evidence>
<dbReference type="PANTHER" id="PTHR33332">
    <property type="entry name" value="REVERSE TRANSCRIPTASE DOMAIN-CONTAINING PROTEIN"/>
    <property type="match status" value="1"/>
</dbReference>